<reference evidence="3" key="1">
    <citation type="submission" date="2021-12" db="EMBL/GenBank/DDBJ databases">
        <title>Alicyclobacillaceae gen. nov., sp. nov., isolated from chalcocite enrichment system.</title>
        <authorList>
            <person name="Jiang Z."/>
        </authorList>
    </citation>
    <scope>NUCLEOTIDE SEQUENCE</scope>
    <source>
        <strain evidence="3">MYW30-H2</strain>
    </source>
</reference>
<keyword evidence="2" id="KW-0472">Membrane</keyword>
<organism evidence="3 4">
    <name type="scientific">Fodinisporobacter ferrooxydans</name>
    <dbReference type="NCBI Taxonomy" id="2901836"/>
    <lineage>
        <taxon>Bacteria</taxon>
        <taxon>Bacillati</taxon>
        <taxon>Bacillota</taxon>
        <taxon>Bacilli</taxon>
        <taxon>Bacillales</taxon>
        <taxon>Alicyclobacillaceae</taxon>
        <taxon>Fodinisporobacter</taxon>
    </lineage>
</organism>
<keyword evidence="2" id="KW-1133">Transmembrane helix</keyword>
<evidence type="ECO:0000256" key="1">
    <source>
        <dbReference type="PROSITE-ProRule" id="PRU00339"/>
    </source>
</evidence>
<feature type="transmembrane region" description="Helical" evidence="2">
    <location>
        <begin position="111"/>
        <end position="129"/>
    </location>
</feature>
<dbReference type="InterPro" id="IPR019734">
    <property type="entry name" value="TPR_rpt"/>
</dbReference>
<dbReference type="PROSITE" id="PS50005">
    <property type="entry name" value="TPR"/>
    <property type="match status" value="1"/>
</dbReference>
<evidence type="ECO:0000313" key="3">
    <source>
        <dbReference type="EMBL" id="UOF90769.1"/>
    </source>
</evidence>
<dbReference type="Gene3D" id="2.40.360.20">
    <property type="match status" value="1"/>
</dbReference>
<dbReference type="Gene3D" id="1.25.40.10">
    <property type="entry name" value="Tetratricopeptide repeat domain"/>
    <property type="match status" value="1"/>
</dbReference>
<dbReference type="EMBL" id="CP089291">
    <property type="protein sequence ID" value="UOF90769.1"/>
    <property type="molecule type" value="Genomic_DNA"/>
</dbReference>
<accession>A0ABY4CLA6</accession>
<protein>
    <submittedName>
        <fullName evidence="3">Tetratricopeptide repeat protein</fullName>
    </submittedName>
</protein>
<dbReference type="SMART" id="SM00028">
    <property type="entry name" value="TPR"/>
    <property type="match status" value="1"/>
</dbReference>
<dbReference type="SUPFAM" id="SSF48452">
    <property type="entry name" value="TPR-like"/>
    <property type="match status" value="1"/>
</dbReference>
<keyword evidence="2" id="KW-0812">Transmembrane</keyword>
<proteinExistence type="predicted"/>
<evidence type="ECO:0000256" key="2">
    <source>
        <dbReference type="SAM" id="Phobius"/>
    </source>
</evidence>
<dbReference type="Proteomes" id="UP000830167">
    <property type="component" value="Chromosome"/>
</dbReference>
<gene>
    <name evidence="3" type="ORF">LSG31_00355</name>
</gene>
<keyword evidence="1" id="KW-0802">TPR repeat</keyword>
<name>A0ABY4CLA6_9BACL</name>
<feature type="repeat" description="TPR" evidence="1">
    <location>
        <begin position="63"/>
        <end position="96"/>
    </location>
</feature>
<sequence>MLCKSCKKEISDDAKFCPECEASLISSSLEDRLRESVRLLNENKLKEADELLSALYADCPDHPVVLNNIGILHLKHKNKKAAREMFKAALEKKPDFKLAKKNLKKISISRNISLPLGAFIFIVSIIFSYKTLFATNAQSQITSSQHSSNQSYNKNNTESSIGKFNDDDVSFTSSNINYSSIQYLGIDLPPHLLRYNMGKKDKSGSFYENFTKEPPSNSVLVYEGVKTPQKFIWSQISVYSLTNGNIELDGIRSLLLGTNNFNRHIILPKNLFTGKKWSYSSGSGENLETTNSEILGLANVKTPFKTFRDCLVVKSLVKYPNANTNKDDHIVTDFYAPSVGMVREDLTQNGKTSTVFSLYSISPPITITTQNQNDANDTNSIQNSPRVNSLPNISTVIDPSITQMQVITEIESKENKIEQYIMKNINQNNEQHLYPIQILYQEDSNGLLYARIVVHHEFGSSNDTEKISNNRYIERNELINLFKSWYLPAINMGGSFNVIASNPVIIWFKDYKTNQSVGVGVSTIPFLWQPEFSRRLWYKSHGHISNTNHNNNDISSVLLQSPNGDNVWGLIDNFFGVNSN</sequence>
<evidence type="ECO:0000313" key="4">
    <source>
        <dbReference type="Proteomes" id="UP000830167"/>
    </source>
</evidence>
<dbReference type="RefSeq" id="WP_347437469.1">
    <property type="nucleotide sequence ID" value="NZ_CP089291.1"/>
</dbReference>
<dbReference type="InterPro" id="IPR011990">
    <property type="entry name" value="TPR-like_helical_dom_sf"/>
</dbReference>
<keyword evidence="4" id="KW-1185">Reference proteome</keyword>